<protein>
    <submittedName>
        <fullName evidence="1">Uncharacterized protein</fullName>
    </submittedName>
</protein>
<reference evidence="1" key="1">
    <citation type="journal article" date="2021" name="Proc. Natl. Acad. Sci. U.S.A.">
        <title>A Catalog of Tens of Thousands of Viruses from Human Metagenomes Reveals Hidden Associations with Chronic Diseases.</title>
        <authorList>
            <person name="Tisza M.J."/>
            <person name="Buck C.B."/>
        </authorList>
    </citation>
    <scope>NUCLEOTIDE SEQUENCE</scope>
    <source>
        <strain evidence="1">CtNQV2</strain>
    </source>
</reference>
<evidence type="ECO:0000313" key="1">
    <source>
        <dbReference type="EMBL" id="DAF44071.1"/>
    </source>
</evidence>
<organism evidence="1">
    <name type="scientific">Myoviridae sp. ctNQV2</name>
    <dbReference type="NCBI Taxonomy" id="2827683"/>
    <lineage>
        <taxon>Viruses</taxon>
        <taxon>Duplodnaviria</taxon>
        <taxon>Heunggongvirae</taxon>
        <taxon>Uroviricota</taxon>
        <taxon>Caudoviricetes</taxon>
    </lineage>
</organism>
<sequence>MVDIKLIHIFALSKLKQRSYGKEFRVLQRTMSRNCKHDCK</sequence>
<dbReference type="EMBL" id="BK032510">
    <property type="protein sequence ID" value="DAF44071.1"/>
    <property type="molecule type" value="Genomic_DNA"/>
</dbReference>
<accession>A0A8S5RZZ5</accession>
<name>A0A8S5RZZ5_9CAUD</name>
<proteinExistence type="predicted"/>